<evidence type="ECO:0000313" key="4">
    <source>
        <dbReference type="Proteomes" id="UP001150259"/>
    </source>
</evidence>
<dbReference type="Proteomes" id="UP001150259">
    <property type="component" value="Unassembled WGS sequence"/>
</dbReference>
<feature type="non-terminal residue" evidence="3">
    <location>
        <position position="120"/>
    </location>
</feature>
<dbReference type="EMBL" id="JAPFQL010000066">
    <property type="protein sequence ID" value="MDC5698401.1"/>
    <property type="molecule type" value="Genomic_DNA"/>
</dbReference>
<proteinExistence type="predicted"/>
<dbReference type="RefSeq" id="WP_272462974.1">
    <property type="nucleotide sequence ID" value="NZ_JAPFQL010000066.1"/>
</dbReference>
<reference evidence="3 4" key="1">
    <citation type="submission" date="2022-11" db="EMBL/GenBank/DDBJ databases">
        <title>Anaerobic phenanthrene biodegradation by a DNRA strain PheN6.</title>
        <authorList>
            <person name="Zhang Z."/>
        </authorList>
    </citation>
    <scope>NUCLEOTIDE SEQUENCE [LARGE SCALE GENOMIC DNA]</scope>
    <source>
        <strain evidence="3 4">PheN6</strain>
    </source>
</reference>
<feature type="chain" id="PRO_5047452063" evidence="2">
    <location>
        <begin position="28"/>
        <end position="120"/>
    </location>
</feature>
<keyword evidence="4" id="KW-1185">Reference proteome</keyword>
<comment type="caution">
    <text evidence="3">The sequence shown here is derived from an EMBL/GenBank/DDBJ whole genome shotgun (WGS) entry which is preliminary data.</text>
</comment>
<organism evidence="3 4">
    <name type="scientific">Intrasporangium calvum</name>
    <dbReference type="NCBI Taxonomy" id="53358"/>
    <lineage>
        <taxon>Bacteria</taxon>
        <taxon>Bacillati</taxon>
        <taxon>Actinomycetota</taxon>
        <taxon>Actinomycetes</taxon>
        <taxon>Micrococcales</taxon>
        <taxon>Intrasporangiaceae</taxon>
        <taxon>Intrasporangium</taxon>
    </lineage>
</organism>
<evidence type="ECO:0000256" key="1">
    <source>
        <dbReference type="SAM" id="MobiDB-lite"/>
    </source>
</evidence>
<feature type="signal peptide" evidence="2">
    <location>
        <begin position="1"/>
        <end position="27"/>
    </location>
</feature>
<feature type="region of interest" description="Disordered" evidence="1">
    <location>
        <begin position="35"/>
        <end position="97"/>
    </location>
</feature>
<gene>
    <name evidence="3" type="ORF">OO014_14170</name>
</gene>
<name>A0ABT5GL25_9MICO</name>
<protein>
    <submittedName>
        <fullName evidence="3">Uncharacterized protein</fullName>
    </submittedName>
</protein>
<evidence type="ECO:0000313" key="3">
    <source>
        <dbReference type="EMBL" id="MDC5698401.1"/>
    </source>
</evidence>
<accession>A0ABT5GL25</accession>
<sequence length="120" mass="12392">MTTAALAGLALALAVLMWPAGERVAQAQQVLAEPGFDGAEPGFDGAEPGFDGAEPGFDGAEPGFDGAEPGFEGTEAGSVGRGRAPGGADSARGAPRSLRELWSADPVEVMREWRRRRRAP</sequence>
<evidence type="ECO:0000256" key="2">
    <source>
        <dbReference type="SAM" id="SignalP"/>
    </source>
</evidence>
<keyword evidence="2" id="KW-0732">Signal</keyword>